<evidence type="ECO:0000313" key="2">
    <source>
        <dbReference type="EMBL" id="TRM59057.1"/>
    </source>
</evidence>
<feature type="region of interest" description="Disordered" evidence="1">
    <location>
        <begin position="47"/>
        <end position="79"/>
    </location>
</feature>
<organism evidence="2 3">
    <name type="scientific">Schizophyllum amplum</name>
    <dbReference type="NCBI Taxonomy" id="97359"/>
    <lineage>
        <taxon>Eukaryota</taxon>
        <taxon>Fungi</taxon>
        <taxon>Dikarya</taxon>
        <taxon>Basidiomycota</taxon>
        <taxon>Agaricomycotina</taxon>
        <taxon>Agaricomycetes</taxon>
        <taxon>Agaricomycetidae</taxon>
        <taxon>Agaricales</taxon>
        <taxon>Schizophyllaceae</taxon>
        <taxon>Schizophyllum</taxon>
    </lineage>
</organism>
<sequence>MSATPFCAILMSLITQRRRRGDGPCAAGCMQEFTFSHREIFNRRGRRGQMGSTRPHPSRAHVVSHDEHSRCPTTTPSSGADTRMAVAAAAMRGGQGRRWTGAGRVRRLRARCMTADDRGVDVLVSLTCSVTIKDGRRSPSAVSRGVSKRTRSGEPSLLNLDGHLVT</sequence>
<name>A0A550C2N7_9AGAR</name>
<dbReference type="Proteomes" id="UP000320762">
    <property type="component" value="Unassembled WGS sequence"/>
</dbReference>
<comment type="caution">
    <text evidence="2">The sequence shown here is derived from an EMBL/GenBank/DDBJ whole genome shotgun (WGS) entry which is preliminary data.</text>
</comment>
<accession>A0A550C2N7</accession>
<dbReference type="EMBL" id="VDMD01000031">
    <property type="protein sequence ID" value="TRM59057.1"/>
    <property type="molecule type" value="Genomic_DNA"/>
</dbReference>
<evidence type="ECO:0000313" key="3">
    <source>
        <dbReference type="Proteomes" id="UP000320762"/>
    </source>
</evidence>
<protein>
    <submittedName>
        <fullName evidence="2">Uncharacterized protein</fullName>
    </submittedName>
</protein>
<evidence type="ECO:0000256" key="1">
    <source>
        <dbReference type="SAM" id="MobiDB-lite"/>
    </source>
</evidence>
<feature type="region of interest" description="Disordered" evidence="1">
    <location>
        <begin position="136"/>
        <end position="166"/>
    </location>
</feature>
<proteinExistence type="predicted"/>
<keyword evidence="3" id="KW-1185">Reference proteome</keyword>
<reference evidence="2 3" key="1">
    <citation type="journal article" date="2019" name="New Phytol.">
        <title>Comparative genomics reveals unique wood-decay strategies and fruiting body development in the Schizophyllaceae.</title>
        <authorList>
            <person name="Almasi E."/>
            <person name="Sahu N."/>
            <person name="Krizsan K."/>
            <person name="Balint B."/>
            <person name="Kovacs G.M."/>
            <person name="Kiss B."/>
            <person name="Cseklye J."/>
            <person name="Drula E."/>
            <person name="Henrissat B."/>
            <person name="Nagy I."/>
            <person name="Chovatia M."/>
            <person name="Adam C."/>
            <person name="LaButti K."/>
            <person name="Lipzen A."/>
            <person name="Riley R."/>
            <person name="Grigoriev I.V."/>
            <person name="Nagy L.G."/>
        </authorList>
    </citation>
    <scope>NUCLEOTIDE SEQUENCE [LARGE SCALE GENOMIC DNA]</scope>
    <source>
        <strain evidence="2 3">NL-1724</strain>
    </source>
</reference>
<gene>
    <name evidence="2" type="ORF">BD626DRAFT_509616</name>
</gene>
<dbReference type="AlphaFoldDB" id="A0A550C2N7"/>